<name>A0A8H7QXA1_9FUNG</name>
<dbReference type="Pfam" id="PF13041">
    <property type="entry name" value="PPR_2"/>
    <property type="match status" value="2"/>
</dbReference>
<evidence type="ECO:0000256" key="2">
    <source>
        <dbReference type="ARBA" id="ARBA00022737"/>
    </source>
</evidence>
<evidence type="ECO:0000256" key="1">
    <source>
        <dbReference type="ARBA" id="ARBA00007626"/>
    </source>
</evidence>
<comment type="caution">
    <text evidence="5">The sequence shown here is derived from an EMBL/GenBank/DDBJ whole genome shotgun (WGS) entry which is preliminary data.</text>
</comment>
<dbReference type="InterPro" id="IPR002885">
    <property type="entry name" value="PPR_rpt"/>
</dbReference>
<organism evidence="5 6">
    <name type="scientific">Mucor plumbeus</name>
    <dbReference type="NCBI Taxonomy" id="97098"/>
    <lineage>
        <taxon>Eukaryota</taxon>
        <taxon>Fungi</taxon>
        <taxon>Fungi incertae sedis</taxon>
        <taxon>Mucoromycota</taxon>
        <taxon>Mucoromycotina</taxon>
        <taxon>Mucoromycetes</taxon>
        <taxon>Mucorales</taxon>
        <taxon>Mucorineae</taxon>
        <taxon>Mucoraceae</taxon>
        <taxon>Mucor</taxon>
    </lineage>
</organism>
<dbReference type="InterPro" id="IPR011990">
    <property type="entry name" value="TPR-like_helical_dom_sf"/>
</dbReference>
<dbReference type="OrthoDB" id="185373at2759"/>
<dbReference type="Pfam" id="PF13812">
    <property type="entry name" value="PPR_3"/>
    <property type="match status" value="1"/>
</dbReference>
<evidence type="ECO:0000313" key="5">
    <source>
        <dbReference type="EMBL" id="KAG2200411.1"/>
    </source>
</evidence>
<reference evidence="5" key="1">
    <citation type="submission" date="2020-12" db="EMBL/GenBank/DDBJ databases">
        <title>Metabolic potential, ecology and presence of endohyphal bacteria is reflected in genomic diversity of Mucoromycotina.</title>
        <authorList>
            <person name="Muszewska A."/>
            <person name="Okrasinska A."/>
            <person name="Steczkiewicz K."/>
            <person name="Drgas O."/>
            <person name="Orlowska M."/>
            <person name="Perlinska-Lenart U."/>
            <person name="Aleksandrzak-Piekarczyk T."/>
            <person name="Szatraj K."/>
            <person name="Zielenkiewicz U."/>
            <person name="Pilsyk S."/>
            <person name="Malc E."/>
            <person name="Mieczkowski P."/>
            <person name="Kruszewska J.S."/>
            <person name="Biernat P."/>
            <person name="Pawlowska J."/>
        </authorList>
    </citation>
    <scope>NUCLEOTIDE SEQUENCE</scope>
    <source>
        <strain evidence="5">CBS 226.32</strain>
    </source>
</reference>
<keyword evidence="2" id="KW-0677">Repeat</keyword>
<comment type="similarity">
    <text evidence="1">Belongs to the PPR family. P subfamily.</text>
</comment>
<evidence type="ECO:0000313" key="6">
    <source>
        <dbReference type="Proteomes" id="UP000650833"/>
    </source>
</evidence>
<dbReference type="Pfam" id="PF17177">
    <property type="entry name" value="PPR_long"/>
    <property type="match status" value="1"/>
</dbReference>
<dbReference type="InterPro" id="IPR050872">
    <property type="entry name" value="PPR_P_subfamily"/>
</dbReference>
<feature type="repeat" description="PPR" evidence="3">
    <location>
        <begin position="475"/>
        <end position="509"/>
    </location>
</feature>
<feature type="repeat" description="PPR" evidence="3">
    <location>
        <begin position="440"/>
        <end position="474"/>
    </location>
</feature>
<protein>
    <recommendedName>
        <fullName evidence="4">PROP1-like PPR domain-containing protein</fullName>
    </recommendedName>
</protein>
<dbReference type="Gene3D" id="1.25.40.10">
    <property type="entry name" value="Tetratricopeptide repeat domain"/>
    <property type="match status" value="5"/>
</dbReference>
<dbReference type="PROSITE" id="PS51375">
    <property type="entry name" value="PPR"/>
    <property type="match status" value="5"/>
</dbReference>
<sequence>MVHMRCKHLHSEIRQNVNQRIIQQWRSFLLTHNCQTRQASTVVTRSKKAPNLLEEIDSLEHLRQIKSSAKRRIPVHISSKIDKQLPSPTTMTIQNYLGNGDVESAWKLVDKSASYLTQQNIPRLTAQLLLKSLHTQVNINLPRLTLDFAKLQQLYLNRLEILTGVIRKSKDISWDKHEVSIVLELYGKLDQVKRAESLFRNLSHYTSTEFTANIEVYNQMMAVYVRRFKYIDETTKKRYFSKMKTLEQEMIRKGLQPDTSSYNILLAAKVKSNDLQGAEAIYSKMATPPDRTTYNILLNGYLKDCRNNKDKEITQQWMERLIASGIVPNKRTFNSIMDGLACQVVQHARLKEINDMQGAVQSVSSLYKVMRRLGHKPDTEIINTLLKCYTAAGDIDHIEKVIEMLVLPEKKGCGGNCACASKASAAAAATAKPKFKVKPDTYTFNMLIKYHLGTKNTELAFQMYDTMVNLKLEPDTVTYGNFVWYYADQGNATEALKYVDVMQRKGIPCNNYIYNTLLNYTLKYPKEAYLITPHLHTMIADGSSTLDSVSQRIPIARFQYMEHENIESNFERFTDVLENIYATTPEISTRTYNTILQSTGKFYKPKHSNDFSMNLDSIIESLDTTHLKPDIYTFALSIRNAAYVGNMVKAESIYKTMVDSGIKPNHFVFSHLIHGYVTLGKVDKASELLQHMANYRLNPTALHYAPLIKGFAESAEFDKAYELFREMLANNVNADLVIYTTLASVFLESPRGNEGRAIDLLEGIEKAGIPMDAASLTLLAKAYAIQGSKQRQLIYTQKIDKIYSTLKENQWLDAKAITTLLSAHHRMKNPDAAWKLWNALKQEKIKLTTIHYNSLMTSLSSTKAWYPAAKMVFEEMLRDSKVTPDAQTFDLMIWGAYGVADLNTIQSVWHARKQDKVLFVRSYFAVMKAMLECNDIEGAQHVYEEYQSLPSMPNSTTVWVGMINKLATHQGFNKSISTTT</sequence>
<dbReference type="InterPro" id="IPR033443">
    <property type="entry name" value="PROP1-like_PPR_dom"/>
</dbReference>
<dbReference type="NCBIfam" id="TIGR00756">
    <property type="entry name" value="PPR"/>
    <property type="match status" value="2"/>
</dbReference>
<evidence type="ECO:0000259" key="4">
    <source>
        <dbReference type="Pfam" id="PF17177"/>
    </source>
</evidence>
<gene>
    <name evidence="5" type="ORF">INT46_005268</name>
</gene>
<dbReference type="Proteomes" id="UP000650833">
    <property type="component" value="Unassembled WGS sequence"/>
</dbReference>
<accession>A0A8H7QXA1</accession>
<feature type="domain" description="PROP1-like PPR" evidence="4">
    <location>
        <begin position="630"/>
        <end position="746"/>
    </location>
</feature>
<keyword evidence="6" id="KW-1185">Reference proteome</keyword>
<dbReference type="EMBL" id="JAEPRC010000318">
    <property type="protein sequence ID" value="KAG2200411.1"/>
    <property type="molecule type" value="Genomic_DNA"/>
</dbReference>
<proteinExistence type="inferred from homology"/>
<dbReference type="PANTHER" id="PTHR46128">
    <property type="entry name" value="MITOCHONDRIAL GROUP I INTRON SPLICING FACTOR CCM1"/>
    <property type="match status" value="1"/>
</dbReference>
<feature type="repeat" description="PPR" evidence="3">
    <location>
        <begin position="665"/>
        <end position="699"/>
    </location>
</feature>
<dbReference type="PANTHER" id="PTHR46128:SF124">
    <property type="entry name" value="PENTACOTRIPEPTIDE-REPEAT REGION OF PRORP DOMAIN-CONTAINING PROTEIN"/>
    <property type="match status" value="1"/>
</dbReference>
<feature type="repeat" description="PPR" evidence="3">
    <location>
        <begin position="630"/>
        <end position="664"/>
    </location>
</feature>
<evidence type="ECO:0000256" key="3">
    <source>
        <dbReference type="PROSITE-ProRule" id="PRU00708"/>
    </source>
</evidence>
<feature type="repeat" description="PPR" evidence="3">
    <location>
        <begin position="700"/>
        <end position="734"/>
    </location>
</feature>
<dbReference type="AlphaFoldDB" id="A0A8H7QXA1"/>